<dbReference type="RefSeq" id="WP_063679917.1">
    <property type="nucleotide sequence ID" value="NZ_LSEF01000073.1"/>
</dbReference>
<dbReference type="AlphaFoldDB" id="A0A176Z0S2"/>
<name>A0A176Z0S2_9BRAD</name>
<comment type="caution">
    <text evidence="1">The sequence shown here is derived from an EMBL/GenBank/DDBJ whole genome shotgun (WGS) entry which is preliminary data.</text>
</comment>
<protein>
    <recommendedName>
        <fullName evidence="3">Gene transfer agent family protein</fullName>
    </recommendedName>
</protein>
<organism evidence="1 2">
    <name type="scientific">Bradyrhizobium neotropicale</name>
    <dbReference type="NCBI Taxonomy" id="1497615"/>
    <lineage>
        <taxon>Bacteria</taxon>
        <taxon>Pseudomonadati</taxon>
        <taxon>Pseudomonadota</taxon>
        <taxon>Alphaproteobacteria</taxon>
        <taxon>Hyphomicrobiales</taxon>
        <taxon>Nitrobacteraceae</taxon>
        <taxon>Bradyrhizobium</taxon>
    </lineage>
</organism>
<gene>
    <name evidence="1" type="ORF">AXW67_18235</name>
</gene>
<dbReference type="EMBL" id="LSEF01000073">
    <property type="protein sequence ID" value="OAF13921.1"/>
    <property type="molecule type" value="Genomic_DNA"/>
</dbReference>
<evidence type="ECO:0000313" key="2">
    <source>
        <dbReference type="Proteomes" id="UP000077173"/>
    </source>
</evidence>
<dbReference type="Pfam" id="PF11836">
    <property type="entry name" value="Phage_TAC_11"/>
    <property type="match status" value="1"/>
</dbReference>
<dbReference type="InterPro" id="IPR021791">
    <property type="entry name" value="Phage_TAC_11"/>
</dbReference>
<sequence length="113" mass="12220">MSEVDPCARTITWGEQTYGLNLNYPWVRRVLSYRGINGKPPASLLLGFETGAYSIDDIERILELGLIGSGMSERDADKLLDQHVRGAPVAANAAVAADVLMALYVGKPDDARA</sequence>
<accession>A0A176Z0S2</accession>
<evidence type="ECO:0000313" key="1">
    <source>
        <dbReference type="EMBL" id="OAF13921.1"/>
    </source>
</evidence>
<evidence type="ECO:0008006" key="3">
    <source>
        <dbReference type="Google" id="ProtNLM"/>
    </source>
</evidence>
<reference evidence="1 2" key="1">
    <citation type="submission" date="2016-02" db="EMBL/GenBank/DDBJ databases">
        <title>Draft genome sequence of the strain BR 10247T Bradyrhizobium neotropicale isolated from nodules of Centrolobium paraense.</title>
        <authorList>
            <person name="Simoes-Araujo J.L."/>
            <person name="Barauna A.C."/>
            <person name="Silva K."/>
            <person name="Zilli J.E."/>
        </authorList>
    </citation>
    <scope>NUCLEOTIDE SEQUENCE [LARGE SCALE GENOMIC DNA]</scope>
    <source>
        <strain evidence="1 2">BR 10247</strain>
    </source>
</reference>
<keyword evidence="2" id="KW-1185">Reference proteome</keyword>
<proteinExistence type="predicted"/>
<dbReference type="GeneID" id="32581710"/>
<dbReference type="Proteomes" id="UP000077173">
    <property type="component" value="Unassembled WGS sequence"/>
</dbReference>